<proteinExistence type="predicted"/>
<dbReference type="RefSeq" id="WP_131306503.1">
    <property type="nucleotide sequence ID" value="NZ_SJFN01000004.1"/>
</dbReference>
<name>A0A4Q9VWX5_9HYPH</name>
<accession>A0A4Q9VWX5</accession>
<keyword evidence="1" id="KW-1133">Transmembrane helix</keyword>
<reference evidence="2 3" key="1">
    <citation type="submission" date="2019-02" db="EMBL/GenBank/DDBJ databases">
        <title>Siculibacillus lacustris gen. nov., sp. nov., a new rosette-forming bacterium isolated from a freshwater crater lake (Lake St. Ana, Romania).</title>
        <authorList>
            <person name="Felfoldi T."/>
            <person name="Marton Z."/>
            <person name="Szabo A."/>
            <person name="Mentes A."/>
            <person name="Boka K."/>
            <person name="Marialigeti K."/>
            <person name="Mathe I."/>
            <person name="Koncz M."/>
            <person name="Schumann P."/>
            <person name="Toth E."/>
        </authorList>
    </citation>
    <scope>NUCLEOTIDE SEQUENCE [LARGE SCALE GENOMIC DNA]</scope>
    <source>
        <strain evidence="2 3">SA-279</strain>
    </source>
</reference>
<feature type="transmembrane region" description="Helical" evidence="1">
    <location>
        <begin position="110"/>
        <end position="127"/>
    </location>
</feature>
<evidence type="ECO:0000256" key="1">
    <source>
        <dbReference type="SAM" id="Phobius"/>
    </source>
</evidence>
<dbReference type="Proteomes" id="UP000292781">
    <property type="component" value="Unassembled WGS sequence"/>
</dbReference>
<keyword evidence="1" id="KW-0472">Membrane</keyword>
<evidence type="ECO:0000313" key="3">
    <source>
        <dbReference type="Proteomes" id="UP000292781"/>
    </source>
</evidence>
<keyword evidence="1" id="KW-0812">Transmembrane</keyword>
<dbReference type="AlphaFoldDB" id="A0A4Q9VWX5"/>
<sequence>MSLVSRLIGLDGGDLRRRAGLIAAGAAFVGVLVTVTTVFLALALHASLIDRFGPVQAALVVAGIGAVAAIVVAALTAAAMNRARTAVGTAVRASAFATLAPPAVSLALRHVGVTAVVAIAAAAFLAARRR</sequence>
<protein>
    <submittedName>
        <fullName evidence="2">Uncharacterized protein</fullName>
    </submittedName>
</protein>
<organism evidence="2 3">
    <name type="scientific">Siculibacillus lacustris</name>
    <dbReference type="NCBI Taxonomy" id="1549641"/>
    <lineage>
        <taxon>Bacteria</taxon>
        <taxon>Pseudomonadati</taxon>
        <taxon>Pseudomonadota</taxon>
        <taxon>Alphaproteobacteria</taxon>
        <taxon>Hyphomicrobiales</taxon>
        <taxon>Ancalomicrobiaceae</taxon>
        <taxon>Siculibacillus</taxon>
    </lineage>
</organism>
<evidence type="ECO:0000313" key="2">
    <source>
        <dbReference type="EMBL" id="TBW40384.1"/>
    </source>
</evidence>
<keyword evidence="3" id="KW-1185">Reference proteome</keyword>
<feature type="transmembrane region" description="Helical" evidence="1">
    <location>
        <begin position="57"/>
        <end position="79"/>
    </location>
</feature>
<gene>
    <name evidence="2" type="ORF">EYW49_04155</name>
</gene>
<comment type="caution">
    <text evidence="2">The sequence shown here is derived from an EMBL/GenBank/DDBJ whole genome shotgun (WGS) entry which is preliminary data.</text>
</comment>
<dbReference type="EMBL" id="SJFN01000004">
    <property type="protein sequence ID" value="TBW40384.1"/>
    <property type="molecule type" value="Genomic_DNA"/>
</dbReference>
<feature type="transmembrane region" description="Helical" evidence="1">
    <location>
        <begin position="21"/>
        <end position="45"/>
    </location>
</feature>